<protein>
    <recommendedName>
        <fullName evidence="4">Malate dehydrogenase</fullName>
    </recommendedName>
</protein>
<dbReference type="Proteomes" id="UP001583177">
    <property type="component" value="Unassembled WGS sequence"/>
</dbReference>
<dbReference type="EMBL" id="JAWRVE010000052">
    <property type="protein sequence ID" value="KAL1867112.1"/>
    <property type="molecule type" value="Genomic_DNA"/>
</dbReference>
<organism evidence="2 3">
    <name type="scientific">Diaporthe australafricana</name>
    <dbReference type="NCBI Taxonomy" id="127596"/>
    <lineage>
        <taxon>Eukaryota</taxon>
        <taxon>Fungi</taxon>
        <taxon>Dikarya</taxon>
        <taxon>Ascomycota</taxon>
        <taxon>Pezizomycotina</taxon>
        <taxon>Sordariomycetes</taxon>
        <taxon>Sordariomycetidae</taxon>
        <taxon>Diaporthales</taxon>
        <taxon>Diaporthaceae</taxon>
        <taxon>Diaporthe</taxon>
    </lineage>
</organism>
<dbReference type="Pfam" id="PF11937">
    <property type="entry name" value="DUF3455"/>
    <property type="match status" value="1"/>
</dbReference>
<keyword evidence="1" id="KW-0732">Signal</keyword>
<feature type="chain" id="PRO_5046460546" description="Malate dehydrogenase" evidence="1">
    <location>
        <begin position="18"/>
        <end position="275"/>
    </location>
</feature>
<sequence>MWASTILLPALCASVFAAPTYPDLNLNAAMPGDAMNDISQYFNMLAKKTQEGRQMGQAPACDVSLAKMPVASPVALPAISDGLVLKHVAVGRGTQNYTCDTTNTTAAPTAVGAVATLFNASCIAATYPDLLNMLPRVSLAFNLTASPSGAYPKNLVPASTNSKLAPGNYVISGHHFFTNNTTPFFTLDTDNLKLGVIPCSKNAAVNAPDGAPKGQTGEKAVPWLKLTAREGATGRLQEVYRVETAGGSAPSTCAGMPAAFEVEYSAQYWFFESSS</sequence>
<evidence type="ECO:0000313" key="2">
    <source>
        <dbReference type="EMBL" id="KAL1867112.1"/>
    </source>
</evidence>
<reference evidence="2 3" key="1">
    <citation type="journal article" date="2024" name="IMA Fungus">
        <title>IMA Genome - F19 : A genome assembly and annotation guide to empower mycologists, including annotated draft genome sequences of Ceratocystis pirilliformis, Diaporthe australafricana, Fusarium ophioides, Paecilomyces lecythidis, and Sporothrix stenoceras.</title>
        <authorList>
            <person name="Aylward J."/>
            <person name="Wilson A.M."/>
            <person name="Visagie C.M."/>
            <person name="Spraker J."/>
            <person name="Barnes I."/>
            <person name="Buitendag C."/>
            <person name="Ceriani C."/>
            <person name="Del Mar Angel L."/>
            <person name="du Plessis D."/>
            <person name="Fuchs T."/>
            <person name="Gasser K."/>
            <person name="Kramer D."/>
            <person name="Li W."/>
            <person name="Munsamy K."/>
            <person name="Piso A."/>
            <person name="Price J.L."/>
            <person name="Sonnekus B."/>
            <person name="Thomas C."/>
            <person name="van der Nest A."/>
            <person name="van Dijk A."/>
            <person name="van Heerden A."/>
            <person name="van Vuuren N."/>
            <person name="Yilmaz N."/>
            <person name="Duong T.A."/>
            <person name="van der Merwe N.A."/>
            <person name="Wingfield M.J."/>
            <person name="Wingfield B.D."/>
        </authorList>
    </citation>
    <scope>NUCLEOTIDE SEQUENCE [LARGE SCALE GENOMIC DNA]</scope>
    <source>
        <strain evidence="2 3">CMW 18300</strain>
    </source>
</reference>
<proteinExistence type="predicted"/>
<gene>
    <name evidence="2" type="ORF">Daus18300_006511</name>
</gene>
<feature type="signal peptide" evidence="1">
    <location>
        <begin position="1"/>
        <end position="17"/>
    </location>
</feature>
<dbReference type="PANTHER" id="PTHR35567:SF1">
    <property type="entry name" value="CONSERVED FUNGAL PROTEIN (AFU_ORTHOLOGUE AFUA_1G14230)"/>
    <property type="match status" value="1"/>
</dbReference>
<keyword evidence="3" id="KW-1185">Reference proteome</keyword>
<name>A0ABR3WUJ0_9PEZI</name>
<dbReference type="InterPro" id="IPR021851">
    <property type="entry name" value="DUF3455"/>
</dbReference>
<evidence type="ECO:0008006" key="4">
    <source>
        <dbReference type="Google" id="ProtNLM"/>
    </source>
</evidence>
<accession>A0ABR3WUJ0</accession>
<comment type="caution">
    <text evidence="2">The sequence shown here is derived from an EMBL/GenBank/DDBJ whole genome shotgun (WGS) entry which is preliminary data.</text>
</comment>
<evidence type="ECO:0000313" key="3">
    <source>
        <dbReference type="Proteomes" id="UP001583177"/>
    </source>
</evidence>
<evidence type="ECO:0000256" key="1">
    <source>
        <dbReference type="SAM" id="SignalP"/>
    </source>
</evidence>
<dbReference type="PANTHER" id="PTHR35567">
    <property type="entry name" value="MALATE DEHYDROGENASE (AFU_ORTHOLOGUE AFUA_2G13800)"/>
    <property type="match status" value="1"/>
</dbReference>